<name>B9TPX6_RICCO</name>
<reference evidence="2" key="1">
    <citation type="journal article" date="2010" name="Nat. Biotechnol.">
        <title>Draft genome sequence of the oilseed species Ricinus communis.</title>
        <authorList>
            <person name="Chan A.P."/>
            <person name="Crabtree J."/>
            <person name="Zhao Q."/>
            <person name="Lorenzi H."/>
            <person name="Orvis J."/>
            <person name="Puiu D."/>
            <person name="Melake-Berhan A."/>
            <person name="Jones K.M."/>
            <person name="Redman J."/>
            <person name="Chen G."/>
            <person name="Cahoon E.B."/>
            <person name="Gedil M."/>
            <person name="Stanke M."/>
            <person name="Haas B.J."/>
            <person name="Wortman J.R."/>
            <person name="Fraser-Liggett C.M."/>
            <person name="Ravel J."/>
            <person name="Rabinowicz P.D."/>
        </authorList>
    </citation>
    <scope>NUCLEOTIDE SEQUENCE [LARGE SCALE GENOMIC DNA]</scope>
    <source>
        <strain evidence="2">cv. Hale</strain>
    </source>
</reference>
<dbReference type="Proteomes" id="UP000008311">
    <property type="component" value="Unassembled WGS sequence"/>
</dbReference>
<proteinExistence type="predicted"/>
<evidence type="ECO:0000313" key="2">
    <source>
        <dbReference type="Proteomes" id="UP000008311"/>
    </source>
</evidence>
<dbReference type="EMBL" id="EQ997238">
    <property type="protein sequence ID" value="EEF22088.1"/>
    <property type="molecule type" value="Genomic_DNA"/>
</dbReference>
<gene>
    <name evidence="1" type="ORF">RCOM_2103620</name>
</gene>
<dbReference type="AlphaFoldDB" id="B9TPX6"/>
<keyword evidence="2" id="KW-1185">Reference proteome</keyword>
<accession>B9TPX6</accession>
<organism evidence="1 2">
    <name type="scientific">Ricinus communis</name>
    <name type="common">Castor bean</name>
    <dbReference type="NCBI Taxonomy" id="3988"/>
    <lineage>
        <taxon>Eukaryota</taxon>
        <taxon>Viridiplantae</taxon>
        <taxon>Streptophyta</taxon>
        <taxon>Embryophyta</taxon>
        <taxon>Tracheophyta</taxon>
        <taxon>Spermatophyta</taxon>
        <taxon>Magnoliopsida</taxon>
        <taxon>eudicotyledons</taxon>
        <taxon>Gunneridae</taxon>
        <taxon>Pentapetalae</taxon>
        <taxon>rosids</taxon>
        <taxon>fabids</taxon>
        <taxon>Malpighiales</taxon>
        <taxon>Euphorbiaceae</taxon>
        <taxon>Acalyphoideae</taxon>
        <taxon>Acalypheae</taxon>
        <taxon>Ricinus</taxon>
    </lineage>
</organism>
<sequence length="165" mass="18574">MADQRGRLALLVERRQQAAQRRAVQQILHRRVTARDIDGVVTVVAALLHAREAEDRRFVYRSQLQLVEQRQVLPHAGLVIAEIHLVDRMAIDGRRLAERGGESDRVAGVQQLFDWLHQFIDIKAGLKRAVVAQRQLRLVRQDDQHIGSVGDDSGQSQDRAGDGVA</sequence>
<dbReference type="InParanoid" id="B9TPX6"/>
<evidence type="ECO:0000313" key="1">
    <source>
        <dbReference type="EMBL" id="EEF22088.1"/>
    </source>
</evidence>
<protein>
    <submittedName>
        <fullName evidence="1">Uncharacterized protein</fullName>
    </submittedName>
</protein>